<dbReference type="HOGENOM" id="CLU_1771355_0_0_1"/>
<accession>M1DWM6</accession>
<proteinExistence type="predicted"/>
<keyword evidence="2" id="KW-1185">Reference proteome</keyword>
<reference evidence="2" key="1">
    <citation type="journal article" date="2011" name="Nature">
        <title>Genome sequence and analysis of the tuber crop potato.</title>
        <authorList>
            <consortium name="The Potato Genome Sequencing Consortium"/>
        </authorList>
    </citation>
    <scope>NUCLEOTIDE SEQUENCE [LARGE SCALE GENOMIC DNA]</scope>
    <source>
        <strain evidence="2">cv. DM1-3 516 R44</strain>
    </source>
</reference>
<sequence length="147" mass="17225">MVKIRVRIGGKRIKISMGQGTISKFEIQILSPFRINTLFLQIQPIPEEERQNRHLRSIPISLRCYVERSHIVKDENAFLVARNGLLEQYWTALRRERRRKRRKGHWDCTLYVGLYRSGLEIIGLLENKRELGLELNGPIFGSLRIGS</sequence>
<dbReference type="Gramene" id="PGSC0003DMT400095586">
    <property type="protein sequence ID" value="PGSC0003DMT400095586"/>
    <property type="gene ID" value="PGSC0003DMG400045157"/>
</dbReference>
<dbReference type="PaxDb" id="4113-PGSC0003DMT400095586"/>
<dbReference type="InParanoid" id="M1DWM6"/>
<name>M1DWM6_SOLTU</name>
<organism evidence="1 2">
    <name type="scientific">Solanum tuberosum</name>
    <name type="common">Potato</name>
    <dbReference type="NCBI Taxonomy" id="4113"/>
    <lineage>
        <taxon>Eukaryota</taxon>
        <taxon>Viridiplantae</taxon>
        <taxon>Streptophyta</taxon>
        <taxon>Embryophyta</taxon>
        <taxon>Tracheophyta</taxon>
        <taxon>Spermatophyta</taxon>
        <taxon>Magnoliopsida</taxon>
        <taxon>eudicotyledons</taxon>
        <taxon>Gunneridae</taxon>
        <taxon>Pentapetalae</taxon>
        <taxon>asterids</taxon>
        <taxon>lamiids</taxon>
        <taxon>Solanales</taxon>
        <taxon>Solanaceae</taxon>
        <taxon>Solanoideae</taxon>
        <taxon>Solaneae</taxon>
        <taxon>Solanum</taxon>
    </lineage>
</organism>
<reference evidence="1" key="2">
    <citation type="submission" date="2015-06" db="UniProtKB">
        <authorList>
            <consortium name="EnsemblPlants"/>
        </authorList>
    </citation>
    <scope>IDENTIFICATION</scope>
    <source>
        <strain evidence="1">DM1-3 516 R44</strain>
    </source>
</reference>
<evidence type="ECO:0000313" key="1">
    <source>
        <dbReference type="EnsemblPlants" id="PGSC0003DMT400095586"/>
    </source>
</evidence>
<dbReference type="AlphaFoldDB" id="M1DWM6"/>
<dbReference type="EnsemblPlants" id="PGSC0003DMT400095586">
    <property type="protein sequence ID" value="PGSC0003DMT400095586"/>
    <property type="gene ID" value="PGSC0003DMG400045157"/>
</dbReference>
<protein>
    <submittedName>
        <fullName evidence="1">Uncharacterized protein</fullName>
    </submittedName>
</protein>
<evidence type="ECO:0000313" key="2">
    <source>
        <dbReference type="Proteomes" id="UP000011115"/>
    </source>
</evidence>
<dbReference type="Proteomes" id="UP000011115">
    <property type="component" value="Unassembled WGS sequence"/>
</dbReference>